<proteinExistence type="predicted"/>
<name>A0A8T0S1M4_PANVG</name>
<dbReference type="Proteomes" id="UP000823388">
    <property type="component" value="Chromosome 5N"/>
</dbReference>
<evidence type="ECO:0000313" key="2">
    <source>
        <dbReference type="Proteomes" id="UP000823388"/>
    </source>
</evidence>
<evidence type="ECO:0000313" key="1">
    <source>
        <dbReference type="EMBL" id="KAG2591135.1"/>
    </source>
</evidence>
<protein>
    <submittedName>
        <fullName evidence="1">Uncharacterized protein</fullName>
    </submittedName>
</protein>
<keyword evidence="2" id="KW-1185">Reference proteome</keyword>
<sequence>MGSGRGVPRVRGAAAAAVRCCPLFAPRAAVRELLSACAMQRHSPADPLLSPIDHAPFVAFDLIDAPSVAPSRRRPRRRLSARAMSIRSWLRAPLLPLGVLVPTFVAATTPSQLDGWTYGTFVAASIPS</sequence>
<organism evidence="1 2">
    <name type="scientific">Panicum virgatum</name>
    <name type="common">Blackwell switchgrass</name>
    <dbReference type="NCBI Taxonomy" id="38727"/>
    <lineage>
        <taxon>Eukaryota</taxon>
        <taxon>Viridiplantae</taxon>
        <taxon>Streptophyta</taxon>
        <taxon>Embryophyta</taxon>
        <taxon>Tracheophyta</taxon>
        <taxon>Spermatophyta</taxon>
        <taxon>Magnoliopsida</taxon>
        <taxon>Liliopsida</taxon>
        <taxon>Poales</taxon>
        <taxon>Poaceae</taxon>
        <taxon>PACMAD clade</taxon>
        <taxon>Panicoideae</taxon>
        <taxon>Panicodae</taxon>
        <taxon>Paniceae</taxon>
        <taxon>Panicinae</taxon>
        <taxon>Panicum</taxon>
        <taxon>Panicum sect. Hiantes</taxon>
    </lineage>
</organism>
<gene>
    <name evidence="1" type="ORF">PVAP13_5NG443540</name>
</gene>
<dbReference type="EMBL" id="CM029046">
    <property type="protein sequence ID" value="KAG2591134.1"/>
    <property type="molecule type" value="Genomic_DNA"/>
</dbReference>
<reference evidence="1" key="1">
    <citation type="submission" date="2020-05" db="EMBL/GenBank/DDBJ databases">
        <title>WGS assembly of Panicum virgatum.</title>
        <authorList>
            <person name="Lovell J.T."/>
            <person name="Jenkins J."/>
            <person name="Shu S."/>
            <person name="Juenger T.E."/>
            <person name="Schmutz J."/>
        </authorList>
    </citation>
    <scope>NUCLEOTIDE SEQUENCE</scope>
    <source>
        <strain evidence="1">AP13</strain>
    </source>
</reference>
<dbReference type="EMBL" id="CM029046">
    <property type="protein sequence ID" value="KAG2591135.1"/>
    <property type="molecule type" value="Genomic_DNA"/>
</dbReference>
<dbReference type="AlphaFoldDB" id="A0A8T0S1M4"/>
<accession>A0A8T0S1M4</accession>
<comment type="caution">
    <text evidence="1">The sequence shown here is derived from an EMBL/GenBank/DDBJ whole genome shotgun (WGS) entry which is preliminary data.</text>
</comment>